<feature type="transmembrane region" description="Helical" evidence="1">
    <location>
        <begin position="163"/>
        <end position="183"/>
    </location>
</feature>
<dbReference type="KEGG" id="vg:80513116"/>
<sequence>MYINIIPLDYLINNLMNINCQTKLITDQLIINNIENILDNYSPDFIVETSNIIASNIPITNIIADLINPIQKYVHIICGNIYVYYIINNCIYVDLCHIISSMIPSEEYINLLQKYSPDINLFQWILKNNGTYIRRQLINMSTLNKIMIQCNNNFSLNYKIGCLYYVIMILYLWYNIYILSIFIKTIY</sequence>
<keyword evidence="1" id="KW-0472">Membrane</keyword>
<accession>A0A167RJD2</accession>
<reference evidence="2 3" key="1">
    <citation type="journal article" date="2016" name="Genome Announc.">
        <title>Complete Genome Sequence of a New Megavirus Family Member Isolated from an Inland Water Lake for the First Time in India.</title>
        <authorList>
            <person name="Chatterjee A."/>
            <person name="Ali F."/>
            <person name="Bange D."/>
            <person name="Kondabagil K."/>
        </authorList>
    </citation>
    <scope>NUCLEOTIDE SEQUENCE [LARGE SCALE GENOMIC DNA]</scope>
    <source>
        <strain evidence="2">1</strain>
    </source>
</reference>
<name>A0A167RJD2_9VIRU</name>
<keyword evidence="3" id="KW-1185">Reference proteome</keyword>
<proteinExistence type="predicted"/>
<evidence type="ECO:0000313" key="2">
    <source>
        <dbReference type="EMBL" id="ANB50754.1"/>
    </source>
</evidence>
<dbReference type="RefSeq" id="YP_010776505.1">
    <property type="nucleotide sequence ID" value="NC_075034.1"/>
</dbReference>
<keyword evidence="1" id="KW-0812">Transmembrane</keyword>
<organism evidence="2 3">
    <name type="scientific">Powai lake megavirus</name>
    <dbReference type="NCBI Taxonomy" id="1842663"/>
    <lineage>
        <taxon>Viruses</taxon>
        <taxon>Varidnaviria</taxon>
        <taxon>Bamfordvirae</taxon>
        <taxon>Nucleocytoviricota</taxon>
        <taxon>Megaviricetes</taxon>
        <taxon>Imitervirales</taxon>
        <taxon>Mimiviridae</taxon>
        <taxon>Megamimivirinae</taxon>
        <taxon>Megavirus</taxon>
        <taxon>Megavirus powaiense</taxon>
    </lineage>
</organism>
<dbReference type="GeneID" id="80513116"/>
<evidence type="ECO:0000313" key="3">
    <source>
        <dbReference type="Proteomes" id="UP000241365"/>
    </source>
</evidence>
<dbReference type="Proteomes" id="UP000241365">
    <property type="component" value="Segment"/>
</dbReference>
<evidence type="ECO:0000256" key="1">
    <source>
        <dbReference type="SAM" id="Phobius"/>
    </source>
</evidence>
<dbReference type="EMBL" id="KU877344">
    <property type="protein sequence ID" value="ANB50754.1"/>
    <property type="molecule type" value="Genomic_DNA"/>
</dbReference>
<protein>
    <submittedName>
        <fullName evidence="2">Uncharacterized protein</fullName>
    </submittedName>
</protein>
<keyword evidence="1" id="KW-1133">Transmembrane helix</keyword>